<dbReference type="Proteomes" id="UP000265691">
    <property type="component" value="Unassembled WGS sequence"/>
</dbReference>
<gene>
    <name evidence="1" type="ORF">CKF54_05425</name>
</gene>
<evidence type="ECO:0000313" key="2">
    <source>
        <dbReference type="Proteomes" id="UP000265691"/>
    </source>
</evidence>
<proteinExistence type="predicted"/>
<dbReference type="RefSeq" id="WP_119525349.1">
    <property type="nucleotide sequence ID" value="NZ_NRHC01000069.1"/>
</dbReference>
<comment type="caution">
    <text evidence="1">The sequence shown here is derived from an EMBL/GenBank/DDBJ whole genome shotgun (WGS) entry which is preliminary data.</text>
</comment>
<dbReference type="AlphaFoldDB" id="A0A3A1Y172"/>
<reference evidence="1 2" key="1">
    <citation type="submission" date="2017-08" db="EMBL/GenBank/DDBJ databases">
        <title>Reclassification of Bisgaard taxon 37 and 44.</title>
        <authorList>
            <person name="Christensen H."/>
        </authorList>
    </citation>
    <scope>NUCLEOTIDE SEQUENCE [LARGE SCALE GENOMIC DNA]</scope>
    <source>
        <strain evidence="1 2">B96_3</strain>
    </source>
</reference>
<sequence>MDILVEVIINNLKTQVQSYFRQKDSPWERILYDFKWLFNIQRINSNPIFMLRPDTISHLEFVYFVGKFVNYNFPSEFREGKYHYPIEKIETLVDIAKSCKTIVTSGVDLSNDEFRELYYLYYFISVVFGNSKDQILTCALIAETATIRNSLMDNPVMYTKFLQSDDARINLHLEIMEKENAMTVGDGVILCCGDKVNFMLDITYLNKLYIEENIDDKFKGYVSNVFYRAFICD</sequence>
<keyword evidence="2" id="KW-1185">Reference proteome</keyword>
<dbReference type="EMBL" id="NRHC01000069">
    <property type="protein sequence ID" value="RIY32092.1"/>
    <property type="molecule type" value="Genomic_DNA"/>
</dbReference>
<accession>A0A3A1Y172</accession>
<protein>
    <submittedName>
        <fullName evidence="1">Uncharacterized protein</fullName>
    </submittedName>
</protein>
<name>A0A3A1Y172_9GAMM</name>
<organism evidence="1 2">
    <name type="scientific">Psittacicella hinzii</name>
    <dbReference type="NCBI Taxonomy" id="2028575"/>
    <lineage>
        <taxon>Bacteria</taxon>
        <taxon>Pseudomonadati</taxon>
        <taxon>Pseudomonadota</taxon>
        <taxon>Gammaproteobacteria</taxon>
        <taxon>Pasteurellales</taxon>
        <taxon>Psittacicellaceae</taxon>
        <taxon>Psittacicella</taxon>
    </lineage>
</organism>
<evidence type="ECO:0000313" key="1">
    <source>
        <dbReference type="EMBL" id="RIY32092.1"/>
    </source>
</evidence>